<evidence type="ECO:0000256" key="1">
    <source>
        <dbReference type="ARBA" id="ARBA00022679"/>
    </source>
</evidence>
<accession>A0A369W5D3</accession>
<proteinExistence type="predicted"/>
<reference evidence="5" key="1">
    <citation type="submission" date="2018-07" db="EMBL/GenBank/DDBJ databases">
        <authorList>
            <person name="Liu B.-T."/>
            <person name="Du Z."/>
        </authorList>
    </citation>
    <scope>NUCLEOTIDE SEQUENCE [LARGE SCALE GENOMIC DNA]</scope>
    <source>
        <strain evidence="5">XYN52</strain>
    </source>
</reference>
<keyword evidence="5" id="KW-1185">Reference proteome</keyword>
<dbReference type="PROSITE" id="PS51186">
    <property type="entry name" value="GNAT"/>
    <property type="match status" value="1"/>
</dbReference>
<dbReference type="InterPro" id="IPR000182">
    <property type="entry name" value="GNAT_dom"/>
</dbReference>
<dbReference type="CDD" id="cd04301">
    <property type="entry name" value="NAT_SF"/>
    <property type="match status" value="1"/>
</dbReference>
<evidence type="ECO:0000313" key="5">
    <source>
        <dbReference type="Proteomes" id="UP000253759"/>
    </source>
</evidence>
<dbReference type="Gene3D" id="3.40.630.30">
    <property type="match status" value="1"/>
</dbReference>
<evidence type="ECO:0000313" key="4">
    <source>
        <dbReference type="EMBL" id="RDE09884.1"/>
    </source>
</evidence>
<organism evidence="4 5">
    <name type="scientific">Pelagibacterium lacus</name>
    <dbReference type="NCBI Taxonomy" id="2282655"/>
    <lineage>
        <taxon>Bacteria</taxon>
        <taxon>Pseudomonadati</taxon>
        <taxon>Pseudomonadota</taxon>
        <taxon>Alphaproteobacteria</taxon>
        <taxon>Hyphomicrobiales</taxon>
        <taxon>Devosiaceae</taxon>
        <taxon>Pelagibacterium</taxon>
    </lineage>
</organism>
<dbReference type="Pfam" id="PF00583">
    <property type="entry name" value="Acetyltransf_1"/>
    <property type="match status" value="1"/>
</dbReference>
<dbReference type="GO" id="GO:0016747">
    <property type="term" value="F:acyltransferase activity, transferring groups other than amino-acyl groups"/>
    <property type="evidence" value="ECO:0007669"/>
    <property type="project" value="InterPro"/>
</dbReference>
<dbReference type="PANTHER" id="PTHR42919:SF8">
    <property type="entry name" value="N-ALPHA-ACETYLTRANSFERASE 50"/>
    <property type="match status" value="1"/>
</dbReference>
<dbReference type="OrthoDB" id="9796129at2"/>
<feature type="domain" description="N-acetyltransferase" evidence="3">
    <location>
        <begin position="3"/>
        <end position="153"/>
    </location>
</feature>
<dbReference type="EMBL" id="QQNH01000004">
    <property type="protein sequence ID" value="RDE09884.1"/>
    <property type="molecule type" value="Genomic_DNA"/>
</dbReference>
<keyword evidence="1 4" id="KW-0808">Transferase</keyword>
<keyword evidence="2" id="KW-0012">Acyltransferase</keyword>
<comment type="caution">
    <text evidence="4">The sequence shown here is derived from an EMBL/GenBank/DDBJ whole genome shotgun (WGS) entry which is preliminary data.</text>
</comment>
<dbReference type="Proteomes" id="UP000253759">
    <property type="component" value="Unassembled WGS sequence"/>
</dbReference>
<dbReference type="NCBIfam" id="NF033083">
    <property type="entry name" value="AAC_3_I"/>
    <property type="match status" value="1"/>
</dbReference>
<sequence>MTMRVRRLDRTGLAEMRHLNALFGTAFDDVETYTAQPPDDDYLTGLLAKEHVIVVVASEGDTLVGGLVAYELEKFEQARSEVYIYDLAVAEPHRRQGVATALIAHLGEIAADRGAWVVYVQADYGDNPAIALYTKLGQREDVMHFDIDVKPKG</sequence>
<gene>
    <name evidence="4" type="primary">aac(3)-I</name>
    <name evidence="4" type="ORF">DVH29_04955</name>
</gene>
<dbReference type="AlphaFoldDB" id="A0A369W5D3"/>
<protein>
    <submittedName>
        <fullName evidence="4">AAC(3)-I family aminoglycoside N-acetyltransferase</fullName>
    </submittedName>
</protein>
<dbReference type="InterPro" id="IPR016181">
    <property type="entry name" value="Acyl_CoA_acyltransferase"/>
</dbReference>
<dbReference type="SUPFAM" id="SSF55729">
    <property type="entry name" value="Acyl-CoA N-acyltransferases (Nat)"/>
    <property type="match status" value="1"/>
</dbReference>
<evidence type="ECO:0000256" key="2">
    <source>
        <dbReference type="ARBA" id="ARBA00023315"/>
    </source>
</evidence>
<dbReference type="InterPro" id="IPR051556">
    <property type="entry name" value="N-term/lysine_N-AcTrnsfr"/>
</dbReference>
<dbReference type="PANTHER" id="PTHR42919">
    <property type="entry name" value="N-ALPHA-ACETYLTRANSFERASE"/>
    <property type="match status" value="1"/>
</dbReference>
<name>A0A369W5D3_9HYPH</name>
<evidence type="ECO:0000259" key="3">
    <source>
        <dbReference type="PROSITE" id="PS51186"/>
    </source>
</evidence>